<reference evidence="2" key="2">
    <citation type="submission" date="2015-01" db="EMBL/GenBank/DDBJ databases">
        <title>Evolutionary Origins and Diversification of the Mycorrhizal Mutualists.</title>
        <authorList>
            <consortium name="DOE Joint Genome Institute"/>
            <consortium name="Mycorrhizal Genomics Consortium"/>
            <person name="Kohler A."/>
            <person name="Kuo A."/>
            <person name="Nagy L.G."/>
            <person name="Floudas D."/>
            <person name="Copeland A."/>
            <person name="Barry K.W."/>
            <person name="Cichocki N."/>
            <person name="Veneault-Fourrey C."/>
            <person name="LaButti K."/>
            <person name="Lindquist E.A."/>
            <person name="Lipzen A."/>
            <person name="Lundell T."/>
            <person name="Morin E."/>
            <person name="Murat C."/>
            <person name="Riley R."/>
            <person name="Ohm R."/>
            <person name="Sun H."/>
            <person name="Tunlid A."/>
            <person name="Henrissat B."/>
            <person name="Grigoriev I.V."/>
            <person name="Hibbett D.S."/>
            <person name="Martin F."/>
        </authorList>
    </citation>
    <scope>NUCLEOTIDE SEQUENCE [LARGE SCALE GENOMIC DNA]</scope>
    <source>
        <strain evidence="2">UH-Slu-Lm8-n1</strain>
    </source>
</reference>
<evidence type="ECO:0000313" key="2">
    <source>
        <dbReference type="Proteomes" id="UP000054485"/>
    </source>
</evidence>
<keyword evidence="2" id="KW-1185">Reference proteome</keyword>
<name>A0A0D0ANR5_9AGAM</name>
<accession>A0A0D0ANR5</accession>
<dbReference type="EMBL" id="KN835897">
    <property type="protein sequence ID" value="KIK33643.1"/>
    <property type="molecule type" value="Genomic_DNA"/>
</dbReference>
<reference evidence="1 2" key="1">
    <citation type="submission" date="2014-04" db="EMBL/GenBank/DDBJ databases">
        <authorList>
            <consortium name="DOE Joint Genome Institute"/>
            <person name="Kuo A."/>
            <person name="Ruytinx J."/>
            <person name="Rineau F."/>
            <person name="Colpaert J."/>
            <person name="Kohler A."/>
            <person name="Nagy L.G."/>
            <person name="Floudas D."/>
            <person name="Copeland A."/>
            <person name="Barry K.W."/>
            <person name="Cichocki N."/>
            <person name="Veneault-Fourrey C."/>
            <person name="LaButti K."/>
            <person name="Lindquist E.A."/>
            <person name="Lipzen A."/>
            <person name="Lundell T."/>
            <person name="Morin E."/>
            <person name="Murat C."/>
            <person name="Sun H."/>
            <person name="Tunlid A."/>
            <person name="Henrissat B."/>
            <person name="Grigoriev I.V."/>
            <person name="Hibbett D.S."/>
            <person name="Martin F."/>
            <person name="Nordberg H.P."/>
            <person name="Cantor M.N."/>
            <person name="Hua S.X."/>
        </authorList>
    </citation>
    <scope>NUCLEOTIDE SEQUENCE [LARGE SCALE GENOMIC DNA]</scope>
    <source>
        <strain evidence="1 2">UH-Slu-Lm8-n1</strain>
    </source>
</reference>
<dbReference type="Proteomes" id="UP000054485">
    <property type="component" value="Unassembled WGS sequence"/>
</dbReference>
<protein>
    <submittedName>
        <fullName evidence="1">Uncharacterized protein</fullName>
    </submittedName>
</protein>
<gene>
    <name evidence="1" type="ORF">CY34DRAFT_813483</name>
</gene>
<evidence type="ECO:0000313" key="1">
    <source>
        <dbReference type="EMBL" id="KIK33643.1"/>
    </source>
</evidence>
<dbReference type="HOGENOM" id="CLU_3070289_0_0_1"/>
<organism evidence="1 2">
    <name type="scientific">Suillus luteus UH-Slu-Lm8-n1</name>
    <dbReference type="NCBI Taxonomy" id="930992"/>
    <lineage>
        <taxon>Eukaryota</taxon>
        <taxon>Fungi</taxon>
        <taxon>Dikarya</taxon>
        <taxon>Basidiomycota</taxon>
        <taxon>Agaricomycotina</taxon>
        <taxon>Agaricomycetes</taxon>
        <taxon>Agaricomycetidae</taxon>
        <taxon>Boletales</taxon>
        <taxon>Suillineae</taxon>
        <taxon>Suillaceae</taxon>
        <taxon>Suillus</taxon>
    </lineage>
</organism>
<sequence length="53" mass="6150">MHERSGLRETVVYHQTSISTRNVADTSIFRRLFVRPEHALTNLQIHSLTAVFL</sequence>
<dbReference type="AlphaFoldDB" id="A0A0D0ANR5"/>
<proteinExistence type="predicted"/>
<dbReference type="InParanoid" id="A0A0D0ANR5"/>